<keyword evidence="8" id="KW-0472">Membrane</keyword>
<dbReference type="InterPro" id="IPR000436">
    <property type="entry name" value="Sushi_SCR_CCP_dom"/>
</dbReference>
<feature type="chain" id="PRO_5043965176" evidence="9">
    <location>
        <begin position="21"/>
        <end position="454"/>
    </location>
</feature>
<keyword evidence="5" id="KW-0325">Glycoprotein</keyword>
<dbReference type="EMBL" id="OY660885">
    <property type="protein sequence ID" value="CAJ1084547.1"/>
    <property type="molecule type" value="Genomic_DNA"/>
</dbReference>
<evidence type="ECO:0000313" key="12">
    <source>
        <dbReference type="Proteomes" id="UP001178508"/>
    </source>
</evidence>
<evidence type="ECO:0000256" key="3">
    <source>
        <dbReference type="ARBA" id="ARBA00022737"/>
    </source>
</evidence>
<feature type="transmembrane region" description="Helical" evidence="8">
    <location>
        <begin position="419"/>
        <end position="439"/>
    </location>
</feature>
<dbReference type="AlphaFoldDB" id="A0AAV1HEM1"/>
<keyword evidence="3" id="KW-0677">Repeat</keyword>
<evidence type="ECO:0000256" key="7">
    <source>
        <dbReference type="SAM" id="MobiDB-lite"/>
    </source>
</evidence>
<evidence type="ECO:0000259" key="10">
    <source>
        <dbReference type="PROSITE" id="PS50923"/>
    </source>
</evidence>
<feature type="domain" description="Sushi" evidence="10">
    <location>
        <begin position="202"/>
        <end position="261"/>
    </location>
</feature>
<feature type="domain" description="Sushi" evidence="10">
    <location>
        <begin position="84"/>
        <end position="141"/>
    </location>
</feature>
<dbReference type="PROSITE" id="PS50923">
    <property type="entry name" value="SUSHI"/>
    <property type="match status" value="6"/>
</dbReference>
<feature type="domain" description="Sushi" evidence="10">
    <location>
        <begin position="21"/>
        <end position="83"/>
    </location>
</feature>
<evidence type="ECO:0000256" key="6">
    <source>
        <dbReference type="PROSITE-ProRule" id="PRU00302"/>
    </source>
</evidence>
<evidence type="ECO:0000256" key="5">
    <source>
        <dbReference type="ARBA" id="ARBA00023180"/>
    </source>
</evidence>
<feature type="disulfide bond" evidence="6">
    <location>
        <begin position="264"/>
        <end position="307"/>
    </location>
</feature>
<keyword evidence="8" id="KW-0812">Transmembrane</keyword>
<keyword evidence="2 9" id="KW-0732">Signal</keyword>
<dbReference type="PANTHER" id="PTHR19325">
    <property type="entry name" value="COMPLEMENT COMPONENT-RELATED SUSHI DOMAIN-CONTAINING"/>
    <property type="match status" value="1"/>
</dbReference>
<evidence type="ECO:0000256" key="8">
    <source>
        <dbReference type="SAM" id="Phobius"/>
    </source>
</evidence>
<evidence type="ECO:0000256" key="4">
    <source>
        <dbReference type="ARBA" id="ARBA00023157"/>
    </source>
</evidence>
<feature type="compositionally biased region" description="Low complexity" evidence="7">
    <location>
        <begin position="385"/>
        <end position="395"/>
    </location>
</feature>
<feature type="domain" description="Sushi" evidence="10">
    <location>
        <begin position="322"/>
        <end position="381"/>
    </location>
</feature>
<feature type="signal peptide" evidence="9">
    <location>
        <begin position="1"/>
        <end position="20"/>
    </location>
</feature>
<evidence type="ECO:0000313" key="11">
    <source>
        <dbReference type="EMBL" id="CAJ1084547.1"/>
    </source>
</evidence>
<feature type="domain" description="Sushi" evidence="10">
    <location>
        <begin position="262"/>
        <end position="321"/>
    </location>
</feature>
<keyword evidence="1 6" id="KW-0768">Sushi</keyword>
<feature type="domain" description="Sushi" evidence="10">
    <location>
        <begin position="142"/>
        <end position="201"/>
    </location>
</feature>
<dbReference type="Proteomes" id="UP001178508">
    <property type="component" value="Chromosome 22"/>
</dbReference>
<dbReference type="SUPFAM" id="SSF57535">
    <property type="entry name" value="Complement control module/SCR domain"/>
    <property type="match status" value="6"/>
</dbReference>
<reference evidence="11" key="1">
    <citation type="submission" date="2023-08" db="EMBL/GenBank/DDBJ databases">
        <authorList>
            <person name="Alioto T."/>
            <person name="Alioto T."/>
            <person name="Gomez Garrido J."/>
        </authorList>
    </citation>
    <scope>NUCLEOTIDE SEQUENCE</scope>
</reference>
<name>A0AAV1HEM1_XYRNO</name>
<evidence type="ECO:0000256" key="2">
    <source>
        <dbReference type="ARBA" id="ARBA00022729"/>
    </source>
</evidence>
<evidence type="ECO:0000256" key="1">
    <source>
        <dbReference type="ARBA" id="ARBA00022659"/>
    </source>
</evidence>
<feature type="disulfide bond" evidence="6">
    <location>
        <begin position="54"/>
        <end position="81"/>
    </location>
</feature>
<dbReference type="CDD" id="cd00033">
    <property type="entry name" value="CCP"/>
    <property type="match status" value="6"/>
</dbReference>
<comment type="caution">
    <text evidence="6">Lacks conserved residue(s) required for the propagation of feature annotation.</text>
</comment>
<sequence length="454" mass="48599">MAVRYFSLLCCLGLAFTAQAQDCSRPIPGTNMQLREKDAETQEFPPGSKVGFTCVIGYTPAGGSPSSVCTGGVWTPVTLTCERKSCGSPGDVLHGHIEYHDGTEFGDTAEVICDEGYKLVGRSQLSCGDQGWKGRLPVCEVTKCEPPPQIADGVYYPESEIYEYRESIQYTCSKDFSLVGSKYRSCSGTGTFEPEAPTCSNIKCPNPEVENGDRYGGYKPSYKYKDTVQHKCTTGYTPIGDDVSTCGPDGKWSPPLLRCEPKNCSQPVGGSNMALEDKTVQIFPHGSSVTFVCKDDFVPEGNAVIKCMNGDWSRLELTCKTKSCSQPVGGSNMALEDKTVQIFPHGSSVTFACIDDFDPEGNAVIKCMNGDWSRLELTCKRTTKPPKTTKGPVTVGPGGKGDGDDKTESGGGNDTARDAGIALAVVALVVAVLVLVGILRSKKKKQGKRPSVGP</sequence>
<dbReference type="InterPro" id="IPR035976">
    <property type="entry name" value="Sushi/SCR/CCP_sf"/>
</dbReference>
<feature type="disulfide bond" evidence="6">
    <location>
        <begin position="324"/>
        <end position="367"/>
    </location>
</feature>
<accession>A0AAV1HEM1</accession>
<evidence type="ECO:0000256" key="9">
    <source>
        <dbReference type="SAM" id="SignalP"/>
    </source>
</evidence>
<protein>
    <submittedName>
        <fullName evidence="11">Membrane cofactor protein-like isoform X4</fullName>
    </submittedName>
</protein>
<keyword evidence="4 6" id="KW-1015">Disulfide bond</keyword>
<feature type="region of interest" description="Disordered" evidence="7">
    <location>
        <begin position="382"/>
        <end position="413"/>
    </location>
</feature>
<dbReference type="Pfam" id="PF00084">
    <property type="entry name" value="Sushi"/>
    <property type="match status" value="6"/>
</dbReference>
<dbReference type="PANTHER" id="PTHR19325:SF573">
    <property type="entry name" value="MEMBRANE COFACTOR PROTEIN"/>
    <property type="match status" value="1"/>
</dbReference>
<organism evidence="11 12">
    <name type="scientific">Xyrichtys novacula</name>
    <name type="common">Pearly razorfish</name>
    <name type="synonym">Hemipteronotus novacula</name>
    <dbReference type="NCBI Taxonomy" id="13765"/>
    <lineage>
        <taxon>Eukaryota</taxon>
        <taxon>Metazoa</taxon>
        <taxon>Chordata</taxon>
        <taxon>Craniata</taxon>
        <taxon>Vertebrata</taxon>
        <taxon>Euteleostomi</taxon>
        <taxon>Actinopterygii</taxon>
        <taxon>Neopterygii</taxon>
        <taxon>Teleostei</taxon>
        <taxon>Neoteleostei</taxon>
        <taxon>Acanthomorphata</taxon>
        <taxon>Eupercaria</taxon>
        <taxon>Labriformes</taxon>
        <taxon>Labridae</taxon>
        <taxon>Xyrichtys</taxon>
    </lineage>
</organism>
<keyword evidence="12" id="KW-1185">Reference proteome</keyword>
<proteinExistence type="predicted"/>
<dbReference type="Gene3D" id="2.10.70.10">
    <property type="entry name" value="Complement Module, domain 1"/>
    <property type="match status" value="6"/>
</dbReference>
<dbReference type="FunFam" id="2.10.70.10:FF:000014">
    <property type="entry name" value="Membrane cofactor protein"/>
    <property type="match status" value="1"/>
</dbReference>
<dbReference type="InterPro" id="IPR050350">
    <property type="entry name" value="Compl-Cell_Adhes-Reg"/>
</dbReference>
<keyword evidence="8" id="KW-1133">Transmembrane helix</keyword>
<feature type="disulfide bond" evidence="6">
    <location>
        <begin position="172"/>
        <end position="199"/>
    </location>
</feature>
<dbReference type="SMART" id="SM00032">
    <property type="entry name" value="CCP"/>
    <property type="match status" value="6"/>
</dbReference>
<gene>
    <name evidence="11" type="ORF">XNOV1_A005643</name>
</gene>
<feature type="disulfide bond" evidence="6">
    <location>
        <begin position="232"/>
        <end position="259"/>
    </location>
</feature>